<dbReference type="PANTHER" id="PTHR19857">
    <property type="entry name" value="MITOCHONDRIAL DIVISION PROTEIN 1-RELATED"/>
    <property type="match status" value="1"/>
</dbReference>
<accession>A0A9X0AUU5</accession>
<dbReference type="Proteomes" id="UP001152300">
    <property type="component" value="Unassembled WGS sequence"/>
</dbReference>
<evidence type="ECO:0008006" key="7">
    <source>
        <dbReference type="Google" id="ProtNLM"/>
    </source>
</evidence>
<evidence type="ECO:0000313" key="6">
    <source>
        <dbReference type="Proteomes" id="UP001152300"/>
    </source>
</evidence>
<evidence type="ECO:0000256" key="4">
    <source>
        <dbReference type="SAM" id="MobiDB-lite"/>
    </source>
</evidence>
<keyword evidence="1 3" id="KW-0853">WD repeat</keyword>
<dbReference type="PROSITE" id="PS00678">
    <property type="entry name" value="WD_REPEATS_1"/>
    <property type="match status" value="1"/>
</dbReference>
<dbReference type="OrthoDB" id="10261640at2759"/>
<dbReference type="Gene3D" id="2.130.10.10">
    <property type="entry name" value="YVTN repeat-like/Quinoprotein amine dehydrogenase"/>
    <property type="match status" value="1"/>
</dbReference>
<proteinExistence type="predicted"/>
<dbReference type="PROSITE" id="PS50082">
    <property type="entry name" value="WD_REPEATS_2"/>
    <property type="match status" value="2"/>
</dbReference>
<dbReference type="InterPro" id="IPR036322">
    <property type="entry name" value="WD40_repeat_dom_sf"/>
</dbReference>
<feature type="repeat" description="WD" evidence="3">
    <location>
        <begin position="144"/>
        <end position="176"/>
    </location>
</feature>
<dbReference type="SUPFAM" id="SSF50978">
    <property type="entry name" value="WD40 repeat-like"/>
    <property type="match status" value="1"/>
</dbReference>
<dbReference type="PANTHER" id="PTHR19857:SF8">
    <property type="entry name" value="ANGIO-ASSOCIATED MIGRATORY CELL PROTEIN"/>
    <property type="match status" value="1"/>
</dbReference>
<feature type="repeat" description="WD" evidence="3">
    <location>
        <begin position="239"/>
        <end position="272"/>
    </location>
</feature>
<gene>
    <name evidence="5" type="ORF">OCU04_003013</name>
</gene>
<reference evidence="5" key="1">
    <citation type="submission" date="2022-11" db="EMBL/GenBank/DDBJ databases">
        <title>Genome Resource of Sclerotinia nivalis Strain SnTB1, a Plant Pathogen Isolated from American Ginseng.</title>
        <authorList>
            <person name="Fan S."/>
        </authorList>
    </citation>
    <scope>NUCLEOTIDE SEQUENCE</scope>
    <source>
        <strain evidence="5">SnTB1</strain>
    </source>
</reference>
<dbReference type="InterPro" id="IPR051179">
    <property type="entry name" value="WD_repeat_multifunction"/>
</dbReference>
<dbReference type="InterPro" id="IPR015943">
    <property type="entry name" value="WD40/YVTN_repeat-like_dom_sf"/>
</dbReference>
<feature type="compositionally biased region" description="Low complexity" evidence="4">
    <location>
        <begin position="340"/>
        <end position="355"/>
    </location>
</feature>
<name>A0A9X0AUU5_9HELO</name>
<dbReference type="FunFam" id="2.130.10.10:FF:000643">
    <property type="entry name" value="60S ribosome biogenesis protein Sqt1"/>
    <property type="match status" value="1"/>
</dbReference>
<comment type="caution">
    <text evidence="5">The sequence shown here is derived from an EMBL/GenBank/DDBJ whole genome shotgun (WGS) entry which is preliminary data.</text>
</comment>
<dbReference type="Pfam" id="PF00400">
    <property type="entry name" value="WD40"/>
    <property type="match status" value="2"/>
</dbReference>
<dbReference type="AlphaFoldDB" id="A0A9X0AUU5"/>
<feature type="compositionally biased region" description="Basic and acidic residues" evidence="4">
    <location>
        <begin position="1"/>
        <end position="11"/>
    </location>
</feature>
<evidence type="ECO:0000313" key="5">
    <source>
        <dbReference type="EMBL" id="KAJ8069359.1"/>
    </source>
</evidence>
<feature type="region of interest" description="Disordered" evidence="4">
    <location>
        <begin position="1"/>
        <end position="56"/>
    </location>
</feature>
<evidence type="ECO:0000256" key="1">
    <source>
        <dbReference type="ARBA" id="ARBA00022574"/>
    </source>
</evidence>
<dbReference type="InterPro" id="IPR019775">
    <property type="entry name" value="WD40_repeat_CS"/>
</dbReference>
<dbReference type="SMART" id="SM00320">
    <property type="entry name" value="WD40"/>
    <property type="match status" value="7"/>
</dbReference>
<evidence type="ECO:0000256" key="3">
    <source>
        <dbReference type="PROSITE-ProRule" id="PRU00221"/>
    </source>
</evidence>
<keyword evidence="6" id="KW-1185">Reference proteome</keyword>
<dbReference type="InterPro" id="IPR001680">
    <property type="entry name" value="WD40_rpt"/>
</dbReference>
<dbReference type="EMBL" id="JAPEIS010000002">
    <property type="protein sequence ID" value="KAJ8069359.1"/>
    <property type="molecule type" value="Genomic_DNA"/>
</dbReference>
<dbReference type="PROSITE" id="PS50294">
    <property type="entry name" value="WD_REPEATS_REGION"/>
    <property type="match status" value="1"/>
</dbReference>
<sequence>MSSSHHPHDDDPINEDDNEMFDPADAAEEIEDVDGDAAMDSGDEEEAHGEGEGENEDDLMQEEYQLQNDSVAHMDHHKDSIFCIAQHPTRPEIIATGGSDGDDAPGAGYIFDATPEPSPVLPASYQSNPNERVERRGLEPIFKLEGHTDSINALAFTLPDGKFLLSGGLDGKLRAYVTNGSKWKFYTEAQEVEEINWLIACPYEKSPNTFALGANDGSVWVYTVDPSQKDAPLQMMQSYFLHTESCTAGAWSPDGKLLATVSEDGSLYVWDVFGEAAAAGLTQGESGQTVVGLTALDQRFAVEGGLFSVGIAPTGAFVAVGGAGGSIKVVGLPRLGDSSGAAPAGRSGAGAASKNKGGKQAGGKASGTAASAGQAGQILADLQAQGDGVESIAFTQPPLTLMATGSVDGSIALFDSAHRFAVRRHIKEAHEEYSVVKVEFVKNAQSGGWLLTSCGMDGVVRRWDTRGGTGMANSGFVREWKGHRGDGEGGGVLGFVQGDGGRIVTAGDDGVSLVFEAPL</sequence>
<evidence type="ECO:0000256" key="2">
    <source>
        <dbReference type="ARBA" id="ARBA00022737"/>
    </source>
</evidence>
<feature type="region of interest" description="Disordered" evidence="4">
    <location>
        <begin position="340"/>
        <end position="368"/>
    </location>
</feature>
<feature type="compositionally biased region" description="Acidic residues" evidence="4">
    <location>
        <begin position="12"/>
        <end position="56"/>
    </location>
</feature>
<keyword evidence="2" id="KW-0677">Repeat</keyword>
<protein>
    <recommendedName>
        <fullName evidence="7">WD40 repeat-like protein</fullName>
    </recommendedName>
</protein>
<organism evidence="5 6">
    <name type="scientific">Sclerotinia nivalis</name>
    <dbReference type="NCBI Taxonomy" id="352851"/>
    <lineage>
        <taxon>Eukaryota</taxon>
        <taxon>Fungi</taxon>
        <taxon>Dikarya</taxon>
        <taxon>Ascomycota</taxon>
        <taxon>Pezizomycotina</taxon>
        <taxon>Leotiomycetes</taxon>
        <taxon>Helotiales</taxon>
        <taxon>Sclerotiniaceae</taxon>
        <taxon>Sclerotinia</taxon>
    </lineage>
</organism>